<dbReference type="InterPro" id="IPR027463">
    <property type="entry name" value="AcrB_DN_DC_subdom"/>
</dbReference>
<dbReference type="Gene3D" id="1.20.1640.10">
    <property type="entry name" value="Multidrug efflux transporter AcrB transmembrane domain"/>
    <property type="match status" value="2"/>
</dbReference>
<dbReference type="Gene3D" id="3.30.2090.10">
    <property type="entry name" value="Multidrug efflux transporter AcrB TolC docking domain, DN and DC subdomains"/>
    <property type="match status" value="2"/>
</dbReference>
<protein>
    <submittedName>
        <fullName evidence="2">Heavy metal efflux pump, CzcA family</fullName>
    </submittedName>
</protein>
<dbReference type="PANTHER" id="PTHR32063:SF24">
    <property type="entry name" value="CATION EFFLUX SYSTEM (ACRB_ACRD_ACRF FAMILY)"/>
    <property type="match status" value="1"/>
</dbReference>
<dbReference type="EMBL" id="FSRG01000005">
    <property type="protein sequence ID" value="SIO17873.1"/>
    <property type="molecule type" value="Genomic_DNA"/>
</dbReference>
<sequence length="1067" mass="116440">MILNEVALKRQSVVFVFLWLVVLAGLSSYFSLPREAEPDITIPYIFVNTTYDGVAPEDIEKLVTVPLERKLKGLADVEELRSTSKDGESAIAIKFLPSVDIDDALQKVRDKVDQAKGDLPSDLEDDPLVSEANFSDLPTMQVVLSGQFSLKRLKVFAEDLEDKLESVQGVLDARLIGGLEREIHVEFDLDRIAAYNVPFNALVNSVEKGNVNMPGGSMDIGDARYQVRVPEDFQNPSEINNIVAFVRDGKPVYLRDIASIRDHYKDPVTRSRMNGQNAVTLQIIKRSGANIVAVNQGVTVALEEAKKFLPPTLQLDVVGDRADDVRMMVSDLENNILTGLVLVLGVVFFFIGGRSAFFVSIAIPLSMLITFVLLRMLGITLNTVVLFSLILALGMLVDNGIVIVENIYRHMQEGKGRFEAAMDGTNEVAWPVITSTLTTVGAFFPMIFWPGVMGEFMSYLPRTVILALFGSLFVALVINPVLSSRYQTATPPKFADSGEENITGGRRIYLAMLNWSLDHRCAVLAISIVMFFGSIFAFGIYGKGVEFFPKAEPKRANVNIKAPVGTNLDATDRFMRVVERVGEEYGDVRFVIANTGSGSGGAFGGGGTGTHLGAVTLDFKPIAERGLQSSDIINEVRDRLTAMITGAEVRVEEEKGGPPTGSPINLEVYGKDMHELGAIVENIRGIIRDIPGPVDVKDDFVSGKPEVQIRVDKERAALLGLDTFTIAYTIKAAINGVKVGVFREGKDEYDILTKLPQNERQSIKALRRITVSGPAGEPIPLTSVASVKLASGLGAINHKDQKRVVTVSANVEGRLANDVIRDLDARLKEMSWPRGYSYTFTGEQEEQRKAQAFLSEAFVATIFLIFLVLVAQFNSMATPFIILTSVLLSLIGVFGGLLICGMPFGVVMTGVGVISLAGVVVNNAIVLIDYFEQLRAKGMKTREALIKAGLTRFRPVLLTAITTILGLLPMAVGISFDFFTFTFITKSDSTEWWSPMAVAVIFGLFVATMLTLLVVPVLCSLKDGAKARWGKLTKKDILEDEIEAVLKESIEESKKHKGAEAAPGDAA</sequence>
<feature type="transmembrane region" description="Helical" evidence="1">
    <location>
        <begin position="336"/>
        <end position="352"/>
    </location>
</feature>
<feature type="transmembrane region" description="Helical" evidence="1">
    <location>
        <begin position="521"/>
        <end position="541"/>
    </location>
</feature>
<keyword evidence="3" id="KW-1185">Reference proteome</keyword>
<keyword evidence="1" id="KW-0812">Transmembrane</keyword>
<dbReference type="SUPFAM" id="SSF82866">
    <property type="entry name" value="Multidrug efflux transporter AcrB transmembrane domain"/>
    <property type="match status" value="2"/>
</dbReference>
<evidence type="ECO:0000313" key="2">
    <source>
        <dbReference type="EMBL" id="SIO17873.1"/>
    </source>
</evidence>
<feature type="transmembrane region" description="Helical" evidence="1">
    <location>
        <begin position="384"/>
        <end position="408"/>
    </location>
</feature>
<feature type="transmembrane region" description="Helical" evidence="1">
    <location>
        <begin position="12"/>
        <end position="32"/>
    </location>
</feature>
<feature type="transmembrane region" description="Helical" evidence="1">
    <location>
        <begin position="996"/>
        <end position="1021"/>
    </location>
</feature>
<reference evidence="3" key="1">
    <citation type="submission" date="2016-11" db="EMBL/GenBank/DDBJ databases">
        <authorList>
            <person name="Varghese N."/>
            <person name="Submissions S."/>
        </authorList>
    </citation>
    <scope>NUCLEOTIDE SEQUENCE [LARGE SCALE GENOMIC DNA]</scope>
    <source>
        <strain evidence="3">DSM 17456</strain>
    </source>
</reference>
<dbReference type="GO" id="GO:0042910">
    <property type="term" value="F:xenobiotic transmembrane transporter activity"/>
    <property type="evidence" value="ECO:0007669"/>
    <property type="project" value="TreeGrafter"/>
</dbReference>
<accession>A0A1N6HDN8</accession>
<feature type="transmembrane region" description="Helical" evidence="1">
    <location>
        <begin position="910"/>
        <end position="931"/>
    </location>
</feature>
<keyword evidence="1" id="KW-1133">Transmembrane helix</keyword>
<gene>
    <name evidence="2" type="ORF">SAMN02745161_2149</name>
</gene>
<keyword evidence="1" id="KW-0472">Membrane</keyword>
<dbReference type="InterPro" id="IPR001036">
    <property type="entry name" value="Acrflvin-R"/>
</dbReference>
<organism evidence="2 3">
    <name type="scientific">Halodesulfovibrio marinisediminis DSM 17456</name>
    <dbReference type="NCBI Taxonomy" id="1121457"/>
    <lineage>
        <taxon>Bacteria</taxon>
        <taxon>Pseudomonadati</taxon>
        <taxon>Thermodesulfobacteriota</taxon>
        <taxon>Desulfovibrionia</taxon>
        <taxon>Desulfovibrionales</taxon>
        <taxon>Desulfovibrionaceae</taxon>
        <taxon>Halodesulfovibrio</taxon>
    </lineage>
</organism>
<feature type="transmembrane region" description="Helical" evidence="1">
    <location>
        <begin position="952"/>
        <end position="976"/>
    </location>
</feature>
<dbReference type="Gene3D" id="3.30.70.1430">
    <property type="entry name" value="Multidrug efflux transporter AcrB pore domain"/>
    <property type="match status" value="2"/>
</dbReference>
<feature type="transmembrane region" description="Helical" evidence="1">
    <location>
        <begin position="880"/>
        <end position="904"/>
    </location>
</feature>
<dbReference type="SUPFAM" id="SSF82714">
    <property type="entry name" value="Multidrug efflux transporter AcrB TolC docking domain, DN and DC subdomains"/>
    <property type="match status" value="2"/>
</dbReference>
<dbReference type="Proteomes" id="UP000184694">
    <property type="component" value="Unassembled WGS sequence"/>
</dbReference>
<dbReference type="PRINTS" id="PR00702">
    <property type="entry name" value="ACRIFLAVINRP"/>
</dbReference>
<name>A0A1N6HDN8_9BACT</name>
<proteinExistence type="predicted"/>
<feature type="transmembrane region" description="Helical" evidence="1">
    <location>
        <begin position="464"/>
        <end position="482"/>
    </location>
</feature>
<evidence type="ECO:0000313" key="3">
    <source>
        <dbReference type="Proteomes" id="UP000184694"/>
    </source>
</evidence>
<dbReference type="OrthoDB" id="9759330at2"/>
<dbReference type="Gene3D" id="3.30.70.1440">
    <property type="entry name" value="Multidrug efflux transporter AcrB pore domain"/>
    <property type="match status" value="1"/>
</dbReference>
<feature type="transmembrane region" description="Helical" evidence="1">
    <location>
        <begin position="357"/>
        <end position="378"/>
    </location>
</feature>
<dbReference type="Pfam" id="PF00873">
    <property type="entry name" value="ACR_tran"/>
    <property type="match status" value="1"/>
</dbReference>
<dbReference type="Gene3D" id="3.30.70.1320">
    <property type="entry name" value="Multidrug efflux transporter AcrB pore domain like"/>
    <property type="match status" value="1"/>
</dbReference>
<dbReference type="GO" id="GO:0005886">
    <property type="term" value="C:plasma membrane"/>
    <property type="evidence" value="ECO:0007669"/>
    <property type="project" value="TreeGrafter"/>
</dbReference>
<feature type="transmembrane region" description="Helical" evidence="1">
    <location>
        <begin position="853"/>
        <end position="873"/>
    </location>
</feature>
<dbReference type="STRING" id="1121457.SAMN02745161_2149"/>
<dbReference type="RefSeq" id="WP_074216918.1">
    <property type="nucleotide sequence ID" value="NZ_FSRG01000005.1"/>
</dbReference>
<feature type="transmembrane region" description="Helical" evidence="1">
    <location>
        <begin position="428"/>
        <end position="452"/>
    </location>
</feature>
<evidence type="ECO:0000256" key="1">
    <source>
        <dbReference type="SAM" id="Phobius"/>
    </source>
</evidence>
<dbReference type="SUPFAM" id="SSF82693">
    <property type="entry name" value="Multidrug efflux transporter AcrB pore domain, PN1, PN2, PC1 and PC2 subdomains"/>
    <property type="match status" value="3"/>
</dbReference>
<dbReference type="AlphaFoldDB" id="A0A1N6HDN8"/>
<dbReference type="PANTHER" id="PTHR32063">
    <property type="match status" value="1"/>
</dbReference>